<sequence>VFYPIGYGADPTGHNDSADAIQSALNDAFEQLSDPSQELMPGIKDLGGAVIDLQGGAYKISKPISFPPSGGGGLLVKDGSLRASRGFPADRFLVELLSPKSEVGNGIFYEDVRFKDVLFDSGFSGGGVLAVDTARTQITSCYFLNFTTQGVLVQGGRDAFIQSCFLGQRPTVGGGVGEKDYSGTAIDLAGNDNVVTDAVIFSSAIGVVLRGQANMLRNIHTYNKERIFGGIGILVRAFADYNRITDCFVDYNSIVLEDPRFIQITNSFFLGYANVVLKAVKGRLEALSITDNFFRGIDMAPVVELQGEFTEVRDVAVERNQAWNSTVKSTSAKTVLARKGTKWVADFSKVLLFPDKIEYFQYSFLVKESSRMPIHAATAVAGNKVVVESEGVADAVVSVVVDQCNPI</sequence>
<name>A0AAV0GUL7_9ROSI</name>
<evidence type="ECO:0000313" key="4">
    <source>
        <dbReference type="Proteomes" id="UP001154282"/>
    </source>
</evidence>
<accession>A0AAV0GUL7</accession>
<evidence type="ECO:0000256" key="2">
    <source>
        <dbReference type="ARBA" id="ARBA00022512"/>
    </source>
</evidence>
<dbReference type="EMBL" id="CAMGYJ010000002">
    <property type="protein sequence ID" value="CAI0375785.1"/>
    <property type="molecule type" value="Genomic_DNA"/>
</dbReference>
<dbReference type="GO" id="GO:0004650">
    <property type="term" value="F:polygalacturonase activity"/>
    <property type="evidence" value="ECO:0007669"/>
    <property type="project" value="InterPro"/>
</dbReference>
<evidence type="ECO:0000256" key="1">
    <source>
        <dbReference type="ARBA" id="ARBA00004191"/>
    </source>
</evidence>
<organism evidence="3 4">
    <name type="scientific">Linum tenue</name>
    <dbReference type="NCBI Taxonomy" id="586396"/>
    <lineage>
        <taxon>Eukaryota</taxon>
        <taxon>Viridiplantae</taxon>
        <taxon>Streptophyta</taxon>
        <taxon>Embryophyta</taxon>
        <taxon>Tracheophyta</taxon>
        <taxon>Spermatophyta</taxon>
        <taxon>Magnoliopsida</taxon>
        <taxon>eudicotyledons</taxon>
        <taxon>Gunneridae</taxon>
        <taxon>Pentapetalae</taxon>
        <taxon>rosids</taxon>
        <taxon>fabids</taxon>
        <taxon>Malpighiales</taxon>
        <taxon>Linaceae</taxon>
        <taxon>Linum</taxon>
    </lineage>
</organism>
<comment type="subcellular location">
    <subcellularLocation>
        <location evidence="1">Secreted</location>
        <location evidence="1">Cell wall</location>
    </subcellularLocation>
</comment>
<keyword evidence="2" id="KW-0134">Cell wall</keyword>
<proteinExistence type="predicted"/>
<dbReference type="InterPro" id="IPR011050">
    <property type="entry name" value="Pectin_lyase_fold/virulence"/>
</dbReference>
<feature type="non-terminal residue" evidence="3">
    <location>
        <position position="1"/>
    </location>
</feature>
<dbReference type="Gene3D" id="2.160.20.10">
    <property type="entry name" value="Single-stranded right-handed beta-helix, Pectin lyase-like"/>
    <property type="match status" value="1"/>
</dbReference>
<keyword evidence="4" id="KW-1185">Reference proteome</keyword>
<dbReference type="SUPFAM" id="SSF51126">
    <property type="entry name" value="Pectin lyase-like"/>
    <property type="match status" value="1"/>
</dbReference>
<dbReference type="PANTHER" id="PTHR33928">
    <property type="entry name" value="POLYGALACTURONASE QRT3"/>
    <property type="match status" value="1"/>
</dbReference>
<keyword evidence="2" id="KW-0964">Secreted</keyword>
<evidence type="ECO:0000313" key="3">
    <source>
        <dbReference type="EMBL" id="CAI0375785.1"/>
    </source>
</evidence>
<comment type="caution">
    <text evidence="3">The sequence shown here is derived from an EMBL/GenBank/DDBJ whole genome shotgun (WGS) entry which is preliminary data.</text>
</comment>
<dbReference type="InterPro" id="IPR012334">
    <property type="entry name" value="Pectin_lyas_fold"/>
</dbReference>
<protein>
    <recommendedName>
        <fullName evidence="5">Pectate lyase superfamily protein domain-containing protein</fullName>
    </recommendedName>
</protein>
<dbReference type="InterPro" id="IPR039279">
    <property type="entry name" value="QRT3-like"/>
</dbReference>
<evidence type="ECO:0008006" key="5">
    <source>
        <dbReference type="Google" id="ProtNLM"/>
    </source>
</evidence>
<dbReference type="AlphaFoldDB" id="A0AAV0GUL7"/>
<dbReference type="PANTHER" id="PTHR33928:SF2">
    <property type="entry name" value="PECTATE LYASE SUPERFAMILY PROTEIN DOMAIN-CONTAINING PROTEIN-RELATED"/>
    <property type="match status" value="1"/>
</dbReference>
<reference evidence="3" key="1">
    <citation type="submission" date="2022-08" db="EMBL/GenBank/DDBJ databases">
        <authorList>
            <person name="Gutierrez-Valencia J."/>
        </authorList>
    </citation>
    <scope>NUCLEOTIDE SEQUENCE</scope>
</reference>
<gene>
    <name evidence="3" type="ORF">LITE_LOCUS735</name>
</gene>
<dbReference type="Proteomes" id="UP001154282">
    <property type="component" value="Unassembled WGS sequence"/>
</dbReference>